<name>A0A0F9KAK7_9ZZZZ</name>
<comment type="caution">
    <text evidence="1">The sequence shown here is derived from an EMBL/GenBank/DDBJ whole genome shotgun (WGS) entry which is preliminary data.</text>
</comment>
<gene>
    <name evidence="1" type="ORF">LCGC14_1427840</name>
</gene>
<protein>
    <recommendedName>
        <fullName evidence="2">TFIIB-type domain-containing protein</fullName>
    </recommendedName>
</protein>
<accession>A0A0F9KAK7</accession>
<proteinExistence type="predicted"/>
<dbReference type="SUPFAM" id="SSF158997">
    <property type="entry name" value="Trm112p-like"/>
    <property type="match status" value="1"/>
</dbReference>
<evidence type="ECO:0000313" key="1">
    <source>
        <dbReference type="EMBL" id="KKM71706.1"/>
    </source>
</evidence>
<evidence type="ECO:0008006" key="2">
    <source>
        <dbReference type="Google" id="ProtNLM"/>
    </source>
</evidence>
<sequence>MKVCPSCRSDLISQRAEQEWFCESCGFTFPTPEEAVEKEVTNVEKNYGPLDDRR</sequence>
<organism evidence="1">
    <name type="scientific">marine sediment metagenome</name>
    <dbReference type="NCBI Taxonomy" id="412755"/>
    <lineage>
        <taxon>unclassified sequences</taxon>
        <taxon>metagenomes</taxon>
        <taxon>ecological metagenomes</taxon>
    </lineage>
</organism>
<dbReference type="AlphaFoldDB" id="A0A0F9KAK7"/>
<dbReference type="EMBL" id="LAZR01009588">
    <property type="protein sequence ID" value="KKM71706.1"/>
    <property type="molecule type" value="Genomic_DNA"/>
</dbReference>
<reference evidence="1" key="1">
    <citation type="journal article" date="2015" name="Nature">
        <title>Complex archaea that bridge the gap between prokaryotes and eukaryotes.</title>
        <authorList>
            <person name="Spang A."/>
            <person name="Saw J.H."/>
            <person name="Jorgensen S.L."/>
            <person name="Zaremba-Niedzwiedzka K."/>
            <person name="Martijn J."/>
            <person name="Lind A.E."/>
            <person name="van Eijk R."/>
            <person name="Schleper C."/>
            <person name="Guy L."/>
            <person name="Ettema T.J."/>
        </authorList>
    </citation>
    <scope>NUCLEOTIDE SEQUENCE</scope>
</reference>